<comment type="function">
    <text evidence="1">Accessory subunit of the mitochondrial membrane respiratory chain NADH dehydrogenase (Complex I), that is believed not to be involved in catalysis. Complex I functions in the transfer of electrons from NADH to the respiratory chain. The immediate electron acceptor for the enzyme is believed to be ubiquinone.</text>
</comment>
<dbReference type="PANTHER" id="PTHR20900">
    <property type="entry name" value="NADH:UBIQUINONE OXIDOREDUCTASE B18-LIKE SUBUNIT"/>
    <property type="match status" value="1"/>
</dbReference>
<evidence type="ECO:0000256" key="12">
    <source>
        <dbReference type="ARBA" id="ARBA00023157"/>
    </source>
</evidence>
<protein>
    <recommendedName>
        <fullName evidence="5">NADH dehydrogenase [ubiquinone] 1 beta subcomplex subunit 7</fullName>
    </recommendedName>
</protein>
<evidence type="ECO:0000256" key="5">
    <source>
        <dbReference type="ARBA" id="ARBA00018677"/>
    </source>
</evidence>
<evidence type="ECO:0000313" key="14">
    <source>
        <dbReference type="EMBL" id="KOC68915.1"/>
    </source>
</evidence>
<comment type="similarity">
    <text evidence="4">Belongs to the complex I NDUFB7 subunit family.</text>
</comment>
<evidence type="ECO:0000256" key="11">
    <source>
        <dbReference type="ARBA" id="ARBA00023136"/>
    </source>
</evidence>
<dbReference type="InterPro" id="IPR008698">
    <property type="entry name" value="NDUB7"/>
</dbReference>
<keyword evidence="15" id="KW-1185">Reference proteome</keyword>
<sequence length="118" mass="13767">MGNMLQQLTYPGPFPDVDGVPKFDSHFGFSGEPLPVSEEVLIAAKIPKNKRDYCAHLLIDLFACQRKEWPVPQRCTKELHNYDKCQYDDLTLRMKEYERERRLLNRELRKQKAAQAAA</sequence>
<evidence type="ECO:0000256" key="8">
    <source>
        <dbReference type="ARBA" id="ARBA00022792"/>
    </source>
</evidence>
<evidence type="ECO:0000256" key="4">
    <source>
        <dbReference type="ARBA" id="ARBA00008006"/>
    </source>
</evidence>
<dbReference type="STRING" id="597456.A0A0L7RDP3"/>
<keyword evidence="9" id="KW-0249">Electron transport</keyword>
<comment type="subcellular location">
    <subcellularLocation>
        <location evidence="3">Mitochondrion inner membrane</location>
        <topology evidence="3">Peripheral membrane protein</topology>
    </subcellularLocation>
    <subcellularLocation>
        <location evidence="2">Mitochondrion intermembrane space</location>
    </subcellularLocation>
</comment>
<evidence type="ECO:0000256" key="10">
    <source>
        <dbReference type="ARBA" id="ARBA00023128"/>
    </source>
</evidence>
<dbReference type="GO" id="GO:0005758">
    <property type="term" value="C:mitochondrial intermembrane space"/>
    <property type="evidence" value="ECO:0007669"/>
    <property type="project" value="UniProtKB-SubCell"/>
</dbReference>
<accession>A0A0L7RDP3</accession>
<keyword evidence="12" id="KW-1015">Disulfide bond</keyword>
<evidence type="ECO:0000256" key="6">
    <source>
        <dbReference type="ARBA" id="ARBA00022448"/>
    </source>
</evidence>
<evidence type="ECO:0000256" key="2">
    <source>
        <dbReference type="ARBA" id="ARBA00004569"/>
    </source>
</evidence>
<keyword evidence="7" id="KW-0679">Respiratory chain</keyword>
<reference evidence="14 15" key="1">
    <citation type="submission" date="2015-07" db="EMBL/GenBank/DDBJ databases">
        <title>The genome of Habropoda laboriosa.</title>
        <authorList>
            <person name="Pan H."/>
            <person name="Kapheim K."/>
        </authorList>
    </citation>
    <scope>NUCLEOTIDE SEQUENCE [LARGE SCALE GENOMIC DNA]</scope>
    <source>
        <strain evidence="14">0110345459</strain>
    </source>
</reference>
<dbReference type="Pfam" id="PF05676">
    <property type="entry name" value="NDUF_B7"/>
    <property type="match status" value="1"/>
</dbReference>
<keyword evidence="8" id="KW-0999">Mitochondrion inner membrane</keyword>
<keyword evidence="10" id="KW-0496">Mitochondrion</keyword>
<evidence type="ECO:0000256" key="13">
    <source>
        <dbReference type="SAM" id="Coils"/>
    </source>
</evidence>
<dbReference type="PANTHER" id="PTHR20900:SF0">
    <property type="entry name" value="NADH DEHYDROGENASE [UBIQUINONE] 1 BETA SUBCOMPLEX SUBUNIT 7"/>
    <property type="match status" value="1"/>
</dbReference>
<keyword evidence="6" id="KW-0813">Transport</keyword>
<dbReference type="OrthoDB" id="268414at2759"/>
<feature type="coiled-coil region" evidence="13">
    <location>
        <begin position="87"/>
        <end position="114"/>
    </location>
</feature>
<evidence type="ECO:0000256" key="3">
    <source>
        <dbReference type="ARBA" id="ARBA00004637"/>
    </source>
</evidence>
<organism evidence="14 15">
    <name type="scientific">Habropoda laboriosa</name>
    <dbReference type="NCBI Taxonomy" id="597456"/>
    <lineage>
        <taxon>Eukaryota</taxon>
        <taxon>Metazoa</taxon>
        <taxon>Ecdysozoa</taxon>
        <taxon>Arthropoda</taxon>
        <taxon>Hexapoda</taxon>
        <taxon>Insecta</taxon>
        <taxon>Pterygota</taxon>
        <taxon>Neoptera</taxon>
        <taxon>Endopterygota</taxon>
        <taxon>Hymenoptera</taxon>
        <taxon>Apocrita</taxon>
        <taxon>Aculeata</taxon>
        <taxon>Apoidea</taxon>
        <taxon>Anthophila</taxon>
        <taxon>Apidae</taxon>
        <taxon>Habropoda</taxon>
    </lineage>
</organism>
<evidence type="ECO:0000313" key="15">
    <source>
        <dbReference type="Proteomes" id="UP000053825"/>
    </source>
</evidence>
<evidence type="ECO:0000256" key="7">
    <source>
        <dbReference type="ARBA" id="ARBA00022660"/>
    </source>
</evidence>
<gene>
    <name evidence="14" type="ORF">WH47_10903</name>
</gene>
<keyword evidence="11" id="KW-0472">Membrane</keyword>
<evidence type="ECO:0000256" key="9">
    <source>
        <dbReference type="ARBA" id="ARBA00022982"/>
    </source>
</evidence>
<evidence type="ECO:0000256" key="1">
    <source>
        <dbReference type="ARBA" id="ARBA00003195"/>
    </source>
</evidence>
<dbReference type="AlphaFoldDB" id="A0A0L7RDP3"/>
<dbReference type="Proteomes" id="UP000053825">
    <property type="component" value="Unassembled WGS sequence"/>
</dbReference>
<keyword evidence="13" id="KW-0175">Coiled coil</keyword>
<dbReference type="EMBL" id="KQ414614">
    <property type="protein sequence ID" value="KOC68915.1"/>
    <property type="molecule type" value="Genomic_DNA"/>
</dbReference>
<name>A0A0L7RDP3_9HYME</name>
<keyword evidence="14" id="KW-0830">Ubiquinone</keyword>
<dbReference type="GO" id="GO:0005743">
    <property type="term" value="C:mitochondrial inner membrane"/>
    <property type="evidence" value="ECO:0007669"/>
    <property type="project" value="UniProtKB-SubCell"/>
</dbReference>
<proteinExistence type="inferred from homology"/>